<dbReference type="SUPFAM" id="SSF50249">
    <property type="entry name" value="Nucleic acid-binding proteins"/>
    <property type="match status" value="1"/>
</dbReference>
<evidence type="ECO:0000256" key="2">
    <source>
        <dbReference type="ARBA" id="ARBA00022598"/>
    </source>
</evidence>
<evidence type="ECO:0000256" key="5">
    <source>
        <dbReference type="ARBA" id="ARBA00022917"/>
    </source>
</evidence>
<dbReference type="GO" id="GO:0005524">
    <property type="term" value="F:ATP binding"/>
    <property type="evidence" value="ECO:0007669"/>
    <property type="project" value="UniProtKB-KW"/>
</dbReference>
<dbReference type="GO" id="GO:0006422">
    <property type="term" value="P:aspartyl-tRNA aminoacylation"/>
    <property type="evidence" value="ECO:0007669"/>
    <property type="project" value="TreeGrafter"/>
</dbReference>
<dbReference type="PANTHER" id="PTHR22594:SF5">
    <property type="entry name" value="ASPARTATE--TRNA LIGASE, MITOCHONDRIAL"/>
    <property type="match status" value="1"/>
</dbReference>
<feature type="domain" description="Aminoacyl-transfer RNA synthetases class-II family profile" evidence="8">
    <location>
        <begin position="261"/>
        <end position="694"/>
    </location>
</feature>
<evidence type="ECO:0000313" key="10">
    <source>
        <dbReference type="RefSeq" id="XP_033464344.1"/>
    </source>
</evidence>
<dbReference type="InterPro" id="IPR004115">
    <property type="entry name" value="GAD-like_sf"/>
</dbReference>
<comment type="similarity">
    <text evidence="1">Belongs to the class-II aminoacyl-tRNA synthetase family. Type 1 subfamily.</text>
</comment>
<dbReference type="PANTHER" id="PTHR22594">
    <property type="entry name" value="ASPARTYL/LYSYL-TRNA SYNTHETASE"/>
    <property type="match status" value="1"/>
</dbReference>
<dbReference type="Proteomes" id="UP000504637">
    <property type="component" value="Unplaced"/>
</dbReference>
<dbReference type="GeneID" id="54361477"/>
<dbReference type="InterPro" id="IPR045864">
    <property type="entry name" value="aa-tRNA-synth_II/BPL/LPL"/>
</dbReference>
<evidence type="ECO:0000256" key="1">
    <source>
        <dbReference type="ARBA" id="ARBA00006303"/>
    </source>
</evidence>
<dbReference type="InterPro" id="IPR002312">
    <property type="entry name" value="Asp/Asn-tRNA-synth_IIb"/>
</dbReference>
<reference evidence="10" key="2">
    <citation type="submission" date="2020-04" db="EMBL/GenBank/DDBJ databases">
        <authorList>
            <consortium name="NCBI Genome Project"/>
        </authorList>
    </citation>
    <scope>NUCLEOTIDE SEQUENCE</scope>
    <source>
        <strain evidence="10">CBS 342.82</strain>
    </source>
</reference>
<feature type="compositionally biased region" description="Polar residues" evidence="7">
    <location>
        <begin position="166"/>
        <end position="186"/>
    </location>
</feature>
<dbReference type="GO" id="GO:0004815">
    <property type="term" value="F:aspartate-tRNA ligase activity"/>
    <property type="evidence" value="ECO:0007669"/>
    <property type="project" value="TreeGrafter"/>
</dbReference>
<dbReference type="AlphaFoldDB" id="A0A6J3MHF0"/>
<evidence type="ECO:0000256" key="3">
    <source>
        <dbReference type="ARBA" id="ARBA00022741"/>
    </source>
</evidence>
<dbReference type="PROSITE" id="PS50862">
    <property type="entry name" value="AA_TRNA_LIGASE_II"/>
    <property type="match status" value="1"/>
</dbReference>
<dbReference type="RefSeq" id="XP_033464344.1">
    <property type="nucleotide sequence ID" value="XM_033603677.1"/>
</dbReference>
<keyword evidence="4" id="KW-0067">ATP-binding</keyword>
<dbReference type="GO" id="GO:0005739">
    <property type="term" value="C:mitochondrion"/>
    <property type="evidence" value="ECO:0007669"/>
    <property type="project" value="TreeGrafter"/>
</dbReference>
<dbReference type="Gene3D" id="3.30.1360.30">
    <property type="entry name" value="GAD-like domain"/>
    <property type="match status" value="1"/>
</dbReference>
<evidence type="ECO:0000259" key="8">
    <source>
        <dbReference type="PROSITE" id="PS50862"/>
    </source>
</evidence>
<dbReference type="Gene3D" id="2.40.50.140">
    <property type="entry name" value="Nucleic acid-binding proteins"/>
    <property type="match status" value="1"/>
</dbReference>
<dbReference type="InterPro" id="IPR012340">
    <property type="entry name" value="NA-bd_OB-fold"/>
</dbReference>
<protein>
    <recommendedName>
        <fullName evidence="8">Aminoacyl-transfer RNA synthetases class-II family profile domain-containing protein</fullName>
    </recommendedName>
</protein>
<sequence>MIPRRVARASRASWTPRTIASPARLGFVHSQKTNFRYIPLQHCRYHSKHGEPPSNKSFAETRSVIDDFKKSMVFPARTHDFNTIIHDTASVVGQRVTLHGYLGTRRVASRSLKFLNLHDPKQENIIQVVANLTPAGDKTGETSIALHDISEHSPLAITGIVVARPTSTKQPGTKKNGPASPNNPTGAESVASKGVEIQLESIHVLNEFPPDVIMSADTVFPSEQRHLQIRRSNDIRDALAFRSKAAAVVRNTLLSTEDEPRCGFTEIETPLLFKSTPEGAREFLVPTRVPGMAYALPQSPQQYKQILMASGITRYIQFAKCFRDEDLRADRQPEFTQIDMEMAFARGQDVMDVVETLIRALWAQLLHIDVPSKFRRMKYAEAMGRYGSDKPDLRFGSEISRIEYMLPVDLVRKIGPLDDPIVEIMKFSVSDDPSTTFQFVDSFMRSPEAVPFIQNPHGQPGMFFYDSRKPLQGLQPFGFEAAEHLEDRFDLKDGDLLVLQARPNAKFAGGSTPIGNLRLALQKAAIRQNLLPPLSGFEWLWIIDFPLFTPVAADDASADPGQGGTAGFAATHHPFTAPATPEDVDLLLTDPTACTADHYDLVVNGVELGGGSRRIHSAALQRLVLREVLRVPETRMGDFEHLLEVLRSSGCPPHAGIALGFDRLIAVMLGKESVRDVIAFPKSGRGEDALVRSPSRMTEEQMETYHLRVVEAGKK</sequence>
<dbReference type="InterPro" id="IPR006195">
    <property type="entry name" value="aa-tRNA-synth_II"/>
</dbReference>
<dbReference type="InterPro" id="IPR004524">
    <property type="entry name" value="Asp-tRNA-ligase_1"/>
</dbReference>
<keyword evidence="2" id="KW-0436">Ligase</keyword>
<keyword evidence="6" id="KW-0030">Aminoacyl-tRNA synthetase</keyword>
<dbReference type="OrthoDB" id="439710at2759"/>
<dbReference type="Pfam" id="PF00152">
    <property type="entry name" value="tRNA-synt_2"/>
    <property type="match status" value="1"/>
</dbReference>
<reference evidence="10" key="3">
    <citation type="submission" date="2025-08" db="UniProtKB">
        <authorList>
            <consortium name="RefSeq"/>
        </authorList>
    </citation>
    <scope>IDENTIFICATION</scope>
    <source>
        <strain evidence="10">CBS 342.82</strain>
    </source>
</reference>
<evidence type="ECO:0000256" key="7">
    <source>
        <dbReference type="SAM" id="MobiDB-lite"/>
    </source>
</evidence>
<accession>A0A6J3MHF0</accession>
<keyword evidence="3" id="KW-0547">Nucleotide-binding</keyword>
<keyword evidence="9" id="KW-1185">Reference proteome</keyword>
<feature type="region of interest" description="Disordered" evidence="7">
    <location>
        <begin position="166"/>
        <end position="191"/>
    </location>
</feature>
<reference evidence="10" key="1">
    <citation type="submission" date="2020-01" db="EMBL/GenBank/DDBJ databases">
        <authorList>
            <consortium name="DOE Joint Genome Institute"/>
            <person name="Haridas S."/>
            <person name="Albert R."/>
            <person name="Binder M."/>
            <person name="Bloem J."/>
            <person name="Labutti K."/>
            <person name="Salamov A."/>
            <person name="Andreopoulos B."/>
            <person name="Baker S.E."/>
            <person name="Barry K."/>
            <person name="Bills G."/>
            <person name="Bluhm B.H."/>
            <person name="Cannon C."/>
            <person name="Castanera R."/>
            <person name="Culley D.E."/>
            <person name="Daum C."/>
            <person name="Ezra D."/>
            <person name="Gonzalez J.B."/>
            <person name="Henrissat B."/>
            <person name="Kuo A."/>
            <person name="Liang C."/>
            <person name="Lipzen A."/>
            <person name="Lutzoni F."/>
            <person name="Magnuson J."/>
            <person name="Mondo S."/>
            <person name="Nolan M."/>
            <person name="Ohm R."/>
            <person name="Pangilinan J."/>
            <person name="Park H.-J."/>
            <person name="Ramirez L."/>
            <person name="Alfaro M."/>
            <person name="Sun H."/>
            <person name="Tritt A."/>
            <person name="Yoshinaga Y."/>
            <person name="Zwiers L.-H."/>
            <person name="Turgeon B.G."/>
            <person name="Goodwin S.B."/>
            <person name="Spatafora J.W."/>
            <person name="Crous P.W."/>
            <person name="Grigoriev I.V."/>
        </authorList>
    </citation>
    <scope>NUCLEOTIDE SEQUENCE</scope>
    <source>
        <strain evidence="10">CBS 342.82</strain>
    </source>
</reference>
<dbReference type="HAMAP" id="MF_00044">
    <property type="entry name" value="Asp_tRNA_synth_type1"/>
    <property type="match status" value="1"/>
</dbReference>
<dbReference type="InterPro" id="IPR004364">
    <property type="entry name" value="Aa-tRNA-synt_II"/>
</dbReference>
<dbReference type="Gene3D" id="3.30.930.10">
    <property type="entry name" value="Bira Bifunctional Protein, Domain 2"/>
    <property type="match status" value="1"/>
</dbReference>
<proteinExistence type="inferred from homology"/>
<evidence type="ECO:0000313" key="9">
    <source>
        <dbReference type="Proteomes" id="UP000504637"/>
    </source>
</evidence>
<dbReference type="NCBIfam" id="TIGR00459">
    <property type="entry name" value="aspS_bact"/>
    <property type="match status" value="1"/>
</dbReference>
<evidence type="ECO:0000256" key="4">
    <source>
        <dbReference type="ARBA" id="ARBA00022840"/>
    </source>
</evidence>
<evidence type="ECO:0000256" key="6">
    <source>
        <dbReference type="ARBA" id="ARBA00023146"/>
    </source>
</evidence>
<name>A0A6J3MHF0_9PEZI</name>
<dbReference type="NCBIfam" id="NF001750">
    <property type="entry name" value="PRK00476.1"/>
    <property type="match status" value="1"/>
</dbReference>
<dbReference type="PRINTS" id="PR01042">
    <property type="entry name" value="TRNASYNTHASP"/>
</dbReference>
<keyword evidence="5" id="KW-0648">Protein biosynthesis</keyword>
<gene>
    <name evidence="10" type="ORF">K489DRAFT_375395</name>
</gene>
<dbReference type="SUPFAM" id="SSF55681">
    <property type="entry name" value="Class II aaRS and biotin synthetases"/>
    <property type="match status" value="1"/>
</dbReference>
<organism evidence="10">
    <name type="scientific">Dissoconium aciculare CBS 342.82</name>
    <dbReference type="NCBI Taxonomy" id="1314786"/>
    <lineage>
        <taxon>Eukaryota</taxon>
        <taxon>Fungi</taxon>
        <taxon>Dikarya</taxon>
        <taxon>Ascomycota</taxon>
        <taxon>Pezizomycotina</taxon>
        <taxon>Dothideomycetes</taxon>
        <taxon>Dothideomycetidae</taxon>
        <taxon>Mycosphaerellales</taxon>
        <taxon>Dissoconiaceae</taxon>
        <taxon>Dissoconium</taxon>
    </lineage>
</organism>